<dbReference type="Gene3D" id="3.20.20.220">
    <property type="match status" value="1"/>
</dbReference>
<dbReference type="GO" id="GO:0071949">
    <property type="term" value="F:FAD binding"/>
    <property type="evidence" value="ECO:0007669"/>
    <property type="project" value="TreeGrafter"/>
</dbReference>
<keyword evidence="4" id="KW-0285">Flavoprotein</keyword>
<dbReference type="GO" id="GO:0005829">
    <property type="term" value="C:cytosol"/>
    <property type="evidence" value="ECO:0007669"/>
    <property type="project" value="TreeGrafter"/>
</dbReference>
<dbReference type="OrthoDB" id="5805987at2759"/>
<keyword evidence="5" id="KW-0274">FAD</keyword>
<dbReference type="EMBL" id="NCKV01016276">
    <property type="protein sequence ID" value="RWS20656.1"/>
    <property type="molecule type" value="Genomic_DNA"/>
</dbReference>
<evidence type="ECO:0000313" key="8">
    <source>
        <dbReference type="EMBL" id="RWS20656.1"/>
    </source>
</evidence>
<comment type="cofactor">
    <cofactor evidence="1">
        <name>FAD</name>
        <dbReference type="ChEBI" id="CHEBI:57692"/>
    </cofactor>
</comment>
<evidence type="ECO:0000256" key="3">
    <source>
        <dbReference type="ARBA" id="ARBA00006743"/>
    </source>
</evidence>
<evidence type="ECO:0000256" key="2">
    <source>
        <dbReference type="ARBA" id="ARBA00004777"/>
    </source>
</evidence>
<feature type="non-terminal residue" evidence="8">
    <location>
        <position position="112"/>
    </location>
</feature>
<dbReference type="InterPro" id="IPR029041">
    <property type="entry name" value="FAD-linked_oxidoreductase-like"/>
</dbReference>
<comment type="pathway">
    <text evidence="2 7">One-carbon metabolism; tetrahydrofolate interconversion.</text>
</comment>
<dbReference type="AlphaFoldDB" id="A0A443RZH0"/>
<reference evidence="8 9" key="1">
    <citation type="journal article" date="2018" name="Gigascience">
        <title>Genomes of trombidid mites reveal novel predicted allergens and laterally-transferred genes associated with secondary metabolism.</title>
        <authorList>
            <person name="Dong X."/>
            <person name="Chaisiri K."/>
            <person name="Xia D."/>
            <person name="Armstrong S.D."/>
            <person name="Fang Y."/>
            <person name="Donnelly M.J."/>
            <person name="Kadowaki T."/>
            <person name="McGarry J.W."/>
            <person name="Darby A.C."/>
            <person name="Makepeace B.L."/>
        </authorList>
    </citation>
    <scope>NUCLEOTIDE SEQUENCE [LARGE SCALE GENOMIC DNA]</scope>
    <source>
        <strain evidence="8">UoL-UT</strain>
    </source>
</reference>
<evidence type="ECO:0000256" key="6">
    <source>
        <dbReference type="ARBA" id="ARBA00023002"/>
    </source>
</evidence>
<dbReference type="GO" id="GO:0009086">
    <property type="term" value="P:methionine biosynthetic process"/>
    <property type="evidence" value="ECO:0007669"/>
    <property type="project" value="TreeGrafter"/>
</dbReference>
<evidence type="ECO:0000256" key="7">
    <source>
        <dbReference type="RuleBase" id="RU004254"/>
    </source>
</evidence>
<protein>
    <submittedName>
        <fullName evidence="8">Methylenetetrahydrofolate reductase-like protein</fullName>
    </submittedName>
</protein>
<dbReference type="SUPFAM" id="SSF51730">
    <property type="entry name" value="FAD-linked oxidoreductase"/>
    <property type="match status" value="1"/>
</dbReference>
<gene>
    <name evidence="8" type="ORF">B4U80_12035</name>
</gene>
<dbReference type="UniPathway" id="UPA00193"/>
<comment type="caution">
    <text evidence="8">The sequence shown here is derived from an EMBL/GenBank/DDBJ whole genome shotgun (WGS) entry which is preliminary data.</text>
</comment>
<sequence length="112" mass="12299">MKISGSLKEKLIQHIASSDLPFFSTEFFPPQTVEGIKNVISRIENVKEGNPMFCDITWHGTGNPEGKGNTSSLSIAEMALNICGLETMSHITCVSVNKQELDAYLKKLKQVG</sequence>
<dbReference type="GO" id="GO:0004489">
    <property type="term" value="F:methylenetetrahydrofolate reductase [NAD(P)H] activity"/>
    <property type="evidence" value="ECO:0007669"/>
    <property type="project" value="InterPro"/>
</dbReference>
<dbReference type="STRING" id="299467.A0A443RZH0"/>
<evidence type="ECO:0000313" key="9">
    <source>
        <dbReference type="Proteomes" id="UP000288716"/>
    </source>
</evidence>
<dbReference type="PANTHER" id="PTHR45754">
    <property type="entry name" value="METHYLENETETRAHYDROFOLATE REDUCTASE"/>
    <property type="match status" value="1"/>
</dbReference>
<evidence type="ECO:0000256" key="4">
    <source>
        <dbReference type="ARBA" id="ARBA00022630"/>
    </source>
</evidence>
<dbReference type="Proteomes" id="UP000288716">
    <property type="component" value="Unassembled WGS sequence"/>
</dbReference>
<dbReference type="GO" id="GO:0035999">
    <property type="term" value="P:tetrahydrofolate interconversion"/>
    <property type="evidence" value="ECO:0007669"/>
    <property type="project" value="UniProtKB-UniPathway"/>
</dbReference>
<comment type="similarity">
    <text evidence="3">Belongs to the methylenetetrahydrofolate reductase family.</text>
</comment>
<accession>A0A443RZH0</accession>
<keyword evidence="9" id="KW-1185">Reference proteome</keyword>
<dbReference type="Pfam" id="PF02219">
    <property type="entry name" value="MTHFR"/>
    <property type="match status" value="1"/>
</dbReference>
<evidence type="ECO:0000256" key="5">
    <source>
        <dbReference type="ARBA" id="ARBA00022827"/>
    </source>
</evidence>
<name>A0A443RZH0_9ACAR</name>
<organism evidence="8 9">
    <name type="scientific">Leptotrombidium deliense</name>
    <dbReference type="NCBI Taxonomy" id="299467"/>
    <lineage>
        <taxon>Eukaryota</taxon>
        <taxon>Metazoa</taxon>
        <taxon>Ecdysozoa</taxon>
        <taxon>Arthropoda</taxon>
        <taxon>Chelicerata</taxon>
        <taxon>Arachnida</taxon>
        <taxon>Acari</taxon>
        <taxon>Acariformes</taxon>
        <taxon>Trombidiformes</taxon>
        <taxon>Prostigmata</taxon>
        <taxon>Anystina</taxon>
        <taxon>Parasitengona</taxon>
        <taxon>Trombiculoidea</taxon>
        <taxon>Trombiculidae</taxon>
        <taxon>Leptotrombidium</taxon>
    </lineage>
</organism>
<proteinExistence type="inferred from homology"/>
<keyword evidence="6" id="KW-0560">Oxidoreductase</keyword>
<dbReference type="VEuPathDB" id="VectorBase:LDEU011384"/>
<dbReference type="InterPro" id="IPR003171">
    <property type="entry name" value="Mehydrof_redctse-like"/>
</dbReference>
<dbReference type="PANTHER" id="PTHR45754:SF3">
    <property type="entry name" value="METHYLENETETRAHYDROFOLATE REDUCTASE (NADPH)"/>
    <property type="match status" value="1"/>
</dbReference>
<evidence type="ECO:0000256" key="1">
    <source>
        <dbReference type="ARBA" id="ARBA00001974"/>
    </source>
</evidence>